<name>A0ABQ6VR63_9PROT</name>
<protein>
    <submittedName>
        <fullName evidence="1">ATP-binding protein</fullName>
    </submittedName>
</protein>
<evidence type="ECO:0000313" key="1">
    <source>
        <dbReference type="EMBL" id="KAB8122437.1"/>
    </source>
</evidence>
<keyword evidence="1" id="KW-0547">Nucleotide-binding</keyword>
<keyword evidence="2" id="KW-1185">Reference proteome</keyword>
<organism evidence="1 2">
    <name type="scientific">Komagataeibacter medellinensis</name>
    <dbReference type="NCBI Taxonomy" id="1177712"/>
    <lineage>
        <taxon>Bacteria</taxon>
        <taxon>Pseudomonadati</taxon>
        <taxon>Pseudomonadota</taxon>
        <taxon>Alphaproteobacteria</taxon>
        <taxon>Acetobacterales</taxon>
        <taxon>Acetobacteraceae</taxon>
        <taxon>Komagataeibacter</taxon>
    </lineage>
</organism>
<dbReference type="GO" id="GO:0005524">
    <property type="term" value="F:ATP binding"/>
    <property type="evidence" value="ECO:0007669"/>
    <property type="project" value="UniProtKB-KW"/>
</dbReference>
<reference evidence="1 2" key="1">
    <citation type="submission" date="2018-09" db="EMBL/GenBank/DDBJ databases">
        <title>Genome sequence and characterization of the bcs clusters for the production of nanocellulose from the low pH resistant strain Komagataeibacter medellinensis ID13488.</title>
        <authorList>
            <person name="Hernandez-Arriaga A.M."/>
            <person name="Del Cerro C."/>
            <person name="Urbina L."/>
            <person name="Eceiza A."/>
            <person name="Retegi A."/>
            <person name="Prieto M.A."/>
        </authorList>
    </citation>
    <scope>NUCLEOTIDE SEQUENCE [LARGE SCALE GENOMIC DNA]</scope>
    <source>
        <strain evidence="1 2">ID13488</strain>
    </source>
</reference>
<sequence length="271" mass="29990">MPSGEGIQPDMENGAGTMSMLSKVQTGTVHRPPRLLIYGTHGIGKTSLAAGAPDPILVQTEEGADEIGIPRFPLAQSFEDMMEALSEVAYEPHDFKTCIIDSMDWAERLVWDYTCKQNAWNDIGQPGYGQGYTAALNNWYEVLGLINAIRDRGMSVVMLAHAEVKHFDDPTTDGYDRYQPALHKGASAKVQEAADAVLFMNWKIVTDEKKEGYGRKITKGMGNGARQLFTEERPAALAKNRFGMPYRIDLPNGAESMWPTMASHIPFFNAQ</sequence>
<dbReference type="Pfam" id="PF13479">
    <property type="entry name" value="AAA_24"/>
    <property type="match status" value="1"/>
</dbReference>
<keyword evidence="1" id="KW-0067">ATP-binding</keyword>
<gene>
    <name evidence="1" type="ORF">D3W54_14695</name>
</gene>
<comment type="caution">
    <text evidence="1">The sequence shown here is derived from an EMBL/GenBank/DDBJ whole genome shotgun (WGS) entry which is preliminary data.</text>
</comment>
<accession>A0ABQ6VR63</accession>
<dbReference type="Proteomes" id="UP000427842">
    <property type="component" value="Unassembled WGS sequence"/>
</dbReference>
<proteinExistence type="predicted"/>
<dbReference type="EMBL" id="QYAZ01000002">
    <property type="protein sequence ID" value="KAB8122437.1"/>
    <property type="molecule type" value="Genomic_DNA"/>
</dbReference>
<evidence type="ECO:0000313" key="2">
    <source>
        <dbReference type="Proteomes" id="UP000427842"/>
    </source>
</evidence>